<protein>
    <submittedName>
        <fullName evidence="1">Uncharacterized protein</fullName>
    </submittedName>
</protein>
<sequence length="53" mass="6406">MVLSFKTMDRHDHERIAQRYQGTIYCNYLLQTSNYSNKYMAPKRYISTMGHKD</sequence>
<organism evidence="1 2">
    <name type="scientific">Gossypium trilobum</name>
    <dbReference type="NCBI Taxonomy" id="34281"/>
    <lineage>
        <taxon>Eukaryota</taxon>
        <taxon>Viridiplantae</taxon>
        <taxon>Streptophyta</taxon>
        <taxon>Embryophyta</taxon>
        <taxon>Tracheophyta</taxon>
        <taxon>Spermatophyta</taxon>
        <taxon>Magnoliopsida</taxon>
        <taxon>eudicotyledons</taxon>
        <taxon>Gunneridae</taxon>
        <taxon>Pentapetalae</taxon>
        <taxon>rosids</taxon>
        <taxon>malvids</taxon>
        <taxon>Malvales</taxon>
        <taxon>Malvaceae</taxon>
        <taxon>Malvoideae</taxon>
        <taxon>Gossypium</taxon>
    </lineage>
</organism>
<name>A0A7J9FSI4_9ROSI</name>
<accession>A0A7J9FSI4</accession>
<dbReference type="Proteomes" id="UP000593568">
    <property type="component" value="Unassembled WGS sequence"/>
</dbReference>
<gene>
    <name evidence="1" type="ORF">Gotri_000112</name>
</gene>
<dbReference type="AlphaFoldDB" id="A0A7J9FSI4"/>
<dbReference type="EMBL" id="JABEZW010227473">
    <property type="protein sequence ID" value="MBA0788279.1"/>
    <property type="molecule type" value="Genomic_DNA"/>
</dbReference>
<evidence type="ECO:0000313" key="1">
    <source>
        <dbReference type="EMBL" id="MBA0788279.1"/>
    </source>
</evidence>
<reference evidence="1 2" key="1">
    <citation type="journal article" date="2019" name="Genome Biol. Evol.">
        <title>Insights into the evolution of the New World diploid cottons (Gossypium, subgenus Houzingenia) based on genome sequencing.</title>
        <authorList>
            <person name="Grover C.E."/>
            <person name="Arick M.A. 2nd"/>
            <person name="Thrash A."/>
            <person name="Conover J.L."/>
            <person name="Sanders W.S."/>
            <person name="Peterson D.G."/>
            <person name="Frelichowski J.E."/>
            <person name="Scheffler J.A."/>
            <person name="Scheffler B.E."/>
            <person name="Wendel J.F."/>
        </authorList>
    </citation>
    <scope>NUCLEOTIDE SEQUENCE [LARGE SCALE GENOMIC DNA]</scope>
    <source>
        <strain evidence="1">8</strain>
        <tissue evidence="1">Leaf</tissue>
    </source>
</reference>
<keyword evidence="2" id="KW-1185">Reference proteome</keyword>
<proteinExistence type="predicted"/>
<comment type="caution">
    <text evidence="1">The sequence shown here is derived from an EMBL/GenBank/DDBJ whole genome shotgun (WGS) entry which is preliminary data.</text>
</comment>
<evidence type="ECO:0000313" key="2">
    <source>
        <dbReference type="Proteomes" id="UP000593568"/>
    </source>
</evidence>